<reference evidence="3" key="1">
    <citation type="journal article" date="2020" name="Stud. Mycol.">
        <title>101 Dothideomycetes genomes: a test case for predicting lifestyles and emergence of pathogens.</title>
        <authorList>
            <person name="Haridas S."/>
            <person name="Albert R."/>
            <person name="Binder M."/>
            <person name="Bloem J."/>
            <person name="Labutti K."/>
            <person name="Salamov A."/>
            <person name="Andreopoulos B."/>
            <person name="Baker S."/>
            <person name="Barry K."/>
            <person name="Bills G."/>
            <person name="Bluhm B."/>
            <person name="Cannon C."/>
            <person name="Castanera R."/>
            <person name="Culley D."/>
            <person name="Daum C."/>
            <person name="Ezra D."/>
            <person name="Gonzalez J."/>
            <person name="Henrissat B."/>
            <person name="Kuo A."/>
            <person name="Liang C."/>
            <person name="Lipzen A."/>
            <person name="Lutzoni F."/>
            <person name="Magnuson J."/>
            <person name="Mondo S."/>
            <person name="Nolan M."/>
            <person name="Ohm R."/>
            <person name="Pangilinan J."/>
            <person name="Park H.-J."/>
            <person name="Ramirez L."/>
            <person name="Alfaro M."/>
            <person name="Sun H."/>
            <person name="Tritt A."/>
            <person name="Yoshinaga Y."/>
            <person name="Zwiers L.-H."/>
            <person name="Turgeon B."/>
            <person name="Goodwin S."/>
            <person name="Spatafora J."/>
            <person name="Crous P."/>
            <person name="Grigoriev I."/>
        </authorList>
    </citation>
    <scope>NUCLEOTIDE SEQUENCE</scope>
    <source>
        <strain evidence="3">CBS 122368</strain>
    </source>
</reference>
<evidence type="ECO:0000313" key="4">
    <source>
        <dbReference type="Proteomes" id="UP000800094"/>
    </source>
</evidence>
<evidence type="ECO:0000256" key="2">
    <source>
        <dbReference type="SAM" id="MobiDB-lite"/>
    </source>
</evidence>
<evidence type="ECO:0000313" key="3">
    <source>
        <dbReference type="EMBL" id="KAF2241300.1"/>
    </source>
</evidence>
<feature type="compositionally biased region" description="Basic and acidic residues" evidence="2">
    <location>
        <begin position="263"/>
        <end position="279"/>
    </location>
</feature>
<sequence>MDFERHLKLITQKQLAENEKERLENEVRFHRMHAPCDPLSPFHDLKCGHRVKTQYPEDCGSNCKRPVKDITPIICPDCVTNQVRLDMELEGLTLTKDGDASMEDGDMARADKIKKFAETQIDFLVKHQYRLSMVVPKLDPKLQFFYDFPEAQENGGFVKEAAKREEEPAKRFKRPGIFERKPRGAAKPIIGNRGRPAFPNAQNPHHRGMPTNVPRIKRVAPPRGPLGHIPTHVKDPDLDELFRKVHAKEPPPPRPRTRSRSPNKKEEHGKAKYRRREDPPGQDVDDLAAHLDDTRVGILEDEATKAVREVLEAFCLGEKGNKVEKDEKTAK</sequence>
<accession>A0A6A6HV41</accession>
<name>A0A6A6HV41_9PLEO</name>
<dbReference type="AlphaFoldDB" id="A0A6A6HV41"/>
<feature type="region of interest" description="Disordered" evidence="2">
    <location>
        <begin position="186"/>
        <end position="286"/>
    </location>
</feature>
<dbReference type="GeneID" id="54587988"/>
<dbReference type="RefSeq" id="XP_033676304.1">
    <property type="nucleotide sequence ID" value="XM_033834658.1"/>
</dbReference>
<feature type="coiled-coil region" evidence="1">
    <location>
        <begin position="6"/>
        <end position="33"/>
    </location>
</feature>
<evidence type="ECO:0000256" key="1">
    <source>
        <dbReference type="SAM" id="Coils"/>
    </source>
</evidence>
<proteinExistence type="predicted"/>
<dbReference type="Proteomes" id="UP000800094">
    <property type="component" value="Unassembled WGS sequence"/>
</dbReference>
<keyword evidence="1" id="KW-0175">Coiled coil</keyword>
<gene>
    <name evidence="3" type="ORF">BU26DRAFT_586500</name>
</gene>
<keyword evidence="4" id="KW-1185">Reference proteome</keyword>
<feature type="compositionally biased region" description="Basic and acidic residues" evidence="2">
    <location>
        <begin position="232"/>
        <end position="251"/>
    </location>
</feature>
<dbReference type="OrthoDB" id="3764174at2759"/>
<protein>
    <submittedName>
        <fullName evidence="3">Uncharacterized protein</fullName>
    </submittedName>
</protein>
<organism evidence="3 4">
    <name type="scientific">Trematosphaeria pertusa</name>
    <dbReference type="NCBI Taxonomy" id="390896"/>
    <lineage>
        <taxon>Eukaryota</taxon>
        <taxon>Fungi</taxon>
        <taxon>Dikarya</taxon>
        <taxon>Ascomycota</taxon>
        <taxon>Pezizomycotina</taxon>
        <taxon>Dothideomycetes</taxon>
        <taxon>Pleosporomycetidae</taxon>
        <taxon>Pleosporales</taxon>
        <taxon>Massarineae</taxon>
        <taxon>Trematosphaeriaceae</taxon>
        <taxon>Trematosphaeria</taxon>
    </lineage>
</organism>
<dbReference type="EMBL" id="ML987213">
    <property type="protein sequence ID" value="KAF2241300.1"/>
    <property type="molecule type" value="Genomic_DNA"/>
</dbReference>